<proteinExistence type="inferred from homology"/>
<feature type="region of interest" description="Disordered" evidence="7">
    <location>
        <begin position="459"/>
        <end position="503"/>
    </location>
</feature>
<evidence type="ECO:0000256" key="8">
    <source>
        <dbReference type="SAM" id="Phobius"/>
    </source>
</evidence>
<keyword evidence="3 6" id="KW-0812">Transmembrane</keyword>
<reference evidence="10" key="1">
    <citation type="journal article" date="2020" name="Stud. Mycol.">
        <title>101 Dothideomycetes genomes: a test case for predicting lifestyles and emergence of pathogens.</title>
        <authorList>
            <person name="Haridas S."/>
            <person name="Albert R."/>
            <person name="Binder M."/>
            <person name="Bloem J."/>
            <person name="Labutti K."/>
            <person name="Salamov A."/>
            <person name="Andreopoulos B."/>
            <person name="Baker S."/>
            <person name="Barry K."/>
            <person name="Bills G."/>
            <person name="Bluhm B."/>
            <person name="Cannon C."/>
            <person name="Castanera R."/>
            <person name="Culley D."/>
            <person name="Daum C."/>
            <person name="Ezra D."/>
            <person name="Gonzalez J."/>
            <person name="Henrissat B."/>
            <person name="Kuo A."/>
            <person name="Liang C."/>
            <person name="Lipzen A."/>
            <person name="Lutzoni F."/>
            <person name="Magnuson J."/>
            <person name="Mondo S."/>
            <person name="Nolan M."/>
            <person name="Ohm R."/>
            <person name="Pangilinan J."/>
            <person name="Park H.-J."/>
            <person name="Ramirez L."/>
            <person name="Alfaro M."/>
            <person name="Sun H."/>
            <person name="Tritt A."/>
            <person name="Yoshinaga Y."/>
            <person name="Zwiers L.-H."/>
            <person name="Turgeon B."/>
            <person name="Goodwin S."/>
            <person name="Spatafora J."/>
            <person name="Crous P."/>
            <person name="Grigoriev I."/>
        </authorList>
    </citation>
    <scope>NUCLEOTIDE SEQUENCE</scope>
    <source>
        <strain evidence="10">CBS 113979</strain>
    </source>
</reference>
<feature type="compositionally biased region" description="Polar residues" evidence="7">
    <location>
        <begin position="27"/>
        <end position="36"/>
    </location>
</feature>
<dbReference type="PANTHER" id="PTHR12560">
    <property type="entry name" value="LONGEVITY ASSURANCE FACTOR 1 LAG1"/>
    <property type="match status" value="1"/>
</dbReference>
<feature type="domain" description="TLC" evidence="9">
    <location>
        <begin position="165"/>
        <end position="402"/>
    </location>
</feature>
<dbReference type="PROSITE" id="PS50922">
    <property type="entry name" value="TLC"/>
    <property type="match status" value="1"/>
</dbReference>
<keyword evidence="5 6" id="KW-0472">Membrane</keyword>
<feature type="compositionally biased region" description="Acidic residues" evidence="7">
    <location>
        <begin position="410"/>
        <end position="426"/>
    </location>
</feature>
<feature type="transmembrane region" description="Helical" evidence="8">
    <location>
        <begin position="371"/>
        <end position="392"/>
    </location>
</feature>
<dbReference type="GO" id="GO:0050291">
    <property type="term" value="F:sphingosine N-acyltransferase activity"/>
    <property type="evidence" value="ECO:0007669"/>
    <property type="project" value="InterPro"/>
</dbReference>
<evidence type="ECO:0000256" key="4">
    <source>
        <dbReference type="ARBA" id="ARBA00022989"/>
    </source>
</evidence>
<feature type="compositionally biased region" description="Basic and acidic residues" evidence="7">
    <location>
        <begin position="484"/>
        <end position="503"/>
    </location>
</feature>
<sequence length="503" mass="57061">MASTQAIPETVDEFVAEKKLNGTSTALNYANGTANGNGKAKDQDMYPPGDSTRSLSQKKRARKDDSLLSILCAFIVEHQIGLSVNLLLLLALTHIFFPRARRRTRKFFEMSYYDPSTGLYTQGVDDFYVVALWVVIFTGLRCAIMDYVLKPFAEWGGLKSKKTLVRFAEQGWLIVYCSFFWSLGMYLAYNSKYWFNLRELWTDFPTKTMGGLLKWYYLVQSAFWLQQIVVVNIEERRKDYAQMFTHHIFTCALIFSSYGFYQTKVGNAILCIMDVVDIILPTAKLLKYLKFQKACDAAFVLFLITWFVTRHIFYPLVCYSIHAHVPSIMATGCYNPSTGEMVSSDGGKQIWANVMQPFINPNGTVCFNENIRYGFLGLLLALQGLLLIWFSMVCRVAYGVIMGTGADDSRSDDECDEEEPLDDEEEARNPSLGLHAEHVNPAYKQPLEEEVGVEALHFNRRTSSQKRQYKKSGGRASGISIPGHSDRKELLGRIGCDKPPDSD</sequence>
<feature type="transmembrane region" description="Helical" evidence="8">
    <location>
        <begin position="170"/>
        <end position="189"/>
    </location>
</feature>
<feature type="transmembrane region" description="Helical" evidence="8">
    <location>
        <begin position="215"/>
        <end position="233"/>
    </location>
</feature>
<protein>
    <submittedName>
        <fullName evidence="10">Longevity-assurance protein-like protein</fullName>
    </submittedName>
</protein>
<organism evidence="10 11">
    <name type="scientific">Aulographum hederae CBS 113979</name>
    <dbReference type="NCBI Taxonomy" id="1176131"/>
    <lineage>
        <taxon>Eukaryota</taxon>
        <taxon>Fungi</taxon>
        <taxon>Dikarya</taxon>
        <taxon>Ascomycota</taxon>
        <taxon>Pezizomycotina</taxon>
        <taxon>Dothideomycetes</taxon>
        <taxon>Pleosporomycetidae</taxon>
        <taxon>Aulographales</taxon>
        <taxon>Aulographaceae</taxon>
    </lineage>
</organism>
<evidence type="ECO:0000256" key="2">
    <source>
        <dbReference type="ARBA" id="ARBA00009808"/>
    </source>
</evidence>
<evidence type="ECO:0000256" key="6">
    <source>
        <dbReference type="PROSITE-ProRule" id="PRU00205"/>
    </source>
</evidence>
<keyword evidence="4 8" id="KW-1133">Transmembrane helix</keyword>
<dbReference type="Pfam" id="PF03798">
    <property type="entry name" value="TRAM_LAG1_CLN8"/>
    <property type="match status" value="1"/>
</dbReference>
<dbReference type="EMBL" id="ML977147">
    <property type="protein sequence ID" value="KAF1988860.1"/>
    <property type="molecule type" value="Genomic_DNA"/>
</dbReference>
<comment type="subcellular location">
    <subcellularLocation>
        <location evidence="1">Membrane</location>
        <topology evidence="1">Multi-pass membrane protein</topology>
    </subcellularLocation>
</comment>
<feature type="transmembrane region" description="Helical" evidence="8">
    <location>
        <begin position="240"/>
        <end position="261"/>
    </location>
</feature>
<evidence type="ECO:0000259" key="9">
    <source>
        <dbReference type="PROSITE" id="PS50922"/>
    </source>
</evidence>
<accession>A0A6G1H757</accession>
<dbReference type="OrthoDB" id="537032at2759"/>
<evidence type="ECO:0000256" key="3">
    <source>
        <dbReference type="ARBA" id="ARBA00022692"/>
    </source>
</evidence>
<evidence type="ECO:0000256" key="1">
    <source>
        <dbReference type="ARBA" id="ARBA00004141"/>
    </source>
</evidence>
<feature type="region of interest" description="Disordered" evidence="7">
    <location>
        <begin position="27"/>
        <end position="58"/>
    </location>
</feature>
<keyword evidence="11" id="KW-1185">Reference proteome</keyword>
<dbReference type="InterPro" id="IPR006634">
    <property type="entry name" value="TLC-dom"/>
</dbReference>
<feature type="transmembrane region" description="Helical" evidence="8">
    <location>
        <begin position="127"/>
        <end position="149"/>
    </location>
</feature>
<dbReference type="AlphaFoldDB" id="A0A6G1H757"/>
<feature type="transmembrane region" description="Helical" evidence="8">
    <location>
        <begin position="67"/>
        <end position="97"/>
    </location>
</feature>
<dbReference type="SMART" id="SM00724">
    <property type="entry name" value="TLC"/>
    <property type="match status" value="1"/>
</dbReference>
<gene>
    <name evidence="10" type="ORF">K402DRAFT_445247</name>
</gene>
<dbReference type="InterPro" id="IPR016439">
    <property type="entry name" value="Lag1/Lac1-like"/>
</dbReference>
<name>A0A6G1H757_9PEZI</name>
<feature type="compositionally biased region" description="Basic residues" evidence="7">
    <location>
        <begin position="459"/>
        <end position="473"/>
    </location>
</feature>
<evidence type="ECO:0000313" key="10">
    <source>
        <dbReference type="EMBL" id="KAF1988860.1"/>
    </source>
</evidence>
<dbReference type="PANTHER" id="PTHR12560:SF0">
    <property type="entry name" value="LD18904P"/>
    <property type="match status" value="1"/>
</dbReference>
<evidence type="ECO:0000256" key="7">
    <source>
        <dbReference type="SAM" id="MobiDB-lite"/>
    </source>
</evidence>
<comment type="similarity">
    <text evidence="2">Belongs to the sphingosine N-acyltransferase family.</text>
</comment>
<evidence type="ECO:0000256" key="5">
    <source>
        <dbReference type="ARBA" id="ARBA00023136"/>
    </source>
</evidence>
<dbReference type="Proteomes" id="UP000800041">
    <property type="component" value="Unassembled WGS sequence"/>
</dbReference>
<evidence type="ECO:0000313" key="11">
    <source>
        <dbReference type="Proteomes" id="UP000800041"/>
    </source>
</evidence>
<dbReference type="GO" id="GO:0016020">
    <property type="term" value="C:membrane"/>
    <property type="evidence" value="ECO:0007669"/>
    <property type="project" value="UniProtKB-SubCell"/>
</dbReference>
<dbReference type="GO" id="GO:0046513">
    <property type="term" value="P:ceramide biosynthetic process"/>
    <property type="evidence" value="ECO:0007669"/>
    <property type="project" value="InterPro"/>
</dbReference>
<feature type="region of interest" description="Disordered" evidence="7">
    <location>
        <begin position="406"/>
        <end position="440"/>
    </location>
</feature>
<feature type="transmembrane region" description="Helical" evidence="8">
    <location>
        <begin position="298"/>
        <end position="317"/>
    </location>
</feature>